<dbReference type="PROSITE" id="PS51384">
    <property type="entry name" value="FAD_FR"/>
    <property type="match status" value="1"/>
</dbReference>
<feature type="transmembrane region" description="Helical" evidence="6">
    <location>
        <begin position="47"/>
        <end position="71"/>
    </location>
</feature>
<dbReference type="GO" id="GO:0006952">
    <property type="term" value="P:defense response"/>
    <property type="evidence" value="ECO:0007669"/>
    <property type="project" value="TreeGrafter"/>
</dbReference>
<keyword evidence="9" id="KW-1185">Reference proteome</keyword>
<dbReference type="SUPFAM" id="SSF63380">
    <property type="entry name" value="Riboflavin synthase domain-like"/>
    <property type="match status" value="1"/>
</dbReference>
<dbReference type="Pfam" id="PF08030">
    <property type="entry name" value="NAD_binding_6"/>
    <property type="match status" value="1"/>
</dbReference>
<gene>
    <name evidence="8" type="ORF">LSINAPIS_LOCUS2794</name>
</gene>
<dbReference type="InterPro" id="IPR013121">
    <property type="entry name" value="Fe_red_NAD-bd_6"/>
</dbReference>
<dbReference type="InterPro" id="IPR039261">
    <property type="entry name" value="FNR_nucleotide-bd"/>
</dbReference>
<feature type="transmembrane region" description="Helical" evidence="6">
    <location>
        <begin position="187"/>
        <end position="207"/>
    </location>
</feature>
<feature type="domain" description="FAD-binding FR-type" evidence="7">
    <location>
        <begin position="268"/>
        <end position="371"/>
    </location>
</feature>
<evidence type="ECO:0000313" key="9">
    <source>
        <dbReference type="Proteomes" id="UP000324832"/>
    </source>
</evidence>
<dbReference type="AlphaFoldDB" id="A0A5E4PUI9"/>
<evidence type="ECO:0000256" key="5">
    <source>
        <dbReference type="ARBA" id="ARBA00023136"/>
    </source>
</evidence>
<proteinExistence type="predicted"/>
<evidence type="ECO:0000256" key="6">
    <source>
        <dbReference type="SAM" id="Phobius"/>
    </source>
</evidence>
<name>A0A5E4PUI9_9NEOP</name>
<dbReference type="SUPFAM" id="SSF52343">
    <property type="entry name" value="Ferredoxin reductase-like, C-terminal NADP-linked domain"/>
    <property type="match status" value="1"/>
</dbReference>
<dbReference type="SFLD" id="SFLDG01168">
    <property type="entry name" value="Ferric_reductase_subgroup_(FRE"/>
    <property type="match status" value="1"/>
</dbReference>
<keyword evidence="3 6" id="KW-1133">Transmembrane helix</keyword>
<dbReference type="PANTHER" id="PTHR11972:SF153">
    <property type="entry name" value="SUPEROXIDE-GENERATING NADPH OXIDASE HEAVY CHAIN SUBUNIT A"/>
    <property type="match status" value="1"/>
</dbReference>
<dbReference type="CDD" id="cd06186">
    <property type="entry name" value="NOX_Duox_like_FAD_NADP"/>
    <property type="match status" value="1"/>
</dbReference>
<dbReference type="GO" id="GO:0016175">
    <property type="term" value="F:superoxide-generating NAD(P)H oxidase activity"/>
    <property type="evidence" value="ECO:0007669"/>
    <property type="project" value="TreeGrafter"/>
</dbReference>
<dbReference type="InterPro" id="IPR013112">
    <property type="entry name" value="FAD-bd_8"/>
</dbReference>
<organism evidence="8 9">
    <name type="scientific">Leptidea sinapis</name>
    <dbReference type="NCBI Taxonomy" id="189913"/>
    <lineage>
        <taxon>Eukaryota</taxon>
        <taxon>Metazoa</taxon>
        <taxon>Ecdysozoa</taxon>
        <taxon>Arthropoda</taxon>
        <taxon>Hexapoda</taxon>
        <taxon>Insecta</taxon>
        <taxon>Pterygota</taxon>
        <taxon>Neoptera</taxon>
        <taxon>Endopterygota</taxon>
        <taxon>Lepidoptera</taxon>
        <taxon>Glossata</taxon>
        <taxon>Ditrysia</taxon>
        <taxon>Papilionoidea</taxon>
        <taxon>Pieridae</taxon>
        <taxon>Dismorphiinae</taxon>
        <taxon>Leptidea</taxon>
    </lineage>
</organism>
<feature type="transmembrane region" description="Helical" evidence="6">
    <location>
        <begin position="377"/>
        <end position="398"/>
    </location>
</feature>
<keyword evidence="2 6" id="KW-0812">Transmembrane</keyword>
<dbReference type="Pfam" id="PF08022">
    <property type="entry name" value="FAD_binding_8"/>
    <property type="match status" value="1"/>
</dbReference>
<accession>A0A5E4PUI9</accession>
<evidence type="ECO:0000256" key="3">
    <source>
        <dbReference type="ARBA" id="ARBA00022989"/>
    </source>
</evidence>
<dbReference type="InterPro" id="IPR017927">
    <property type="entry name" value="FAD-bd_FR_type"/>
</dbReference>
<feature type="transmembrane region" description="Helical" evidence="6">
    <location>
        <begin position="247"/>
        <end position="267"/>
    </location>
</feature>
<feature type="transmembrane region" description="Helical" evidence="6">
    <location>
        <begin position="153"/>
        <end position="175"/>
    </location>
</feature>
<evidence type="ECO:0000256" key="4">
    <source>
        <dbReference type="ARBA" id="ARBA00023002"/>
    </source>
</evidence>
<keyword evidence="4" id="KW-0560">Oxidoreductase</keyword>
<dbReference type="EMBL" id="FZQP02000615">
    <property type="protein sequence ID" value="VVC89737.1"/>
    <property type="molecule type" value="Genomic_DNA"/>
</dbReference>
<dbReference type="Gene3D" id="2.40.30.10">
    <property type="entry name" value="Translation factors"/>
    <property type="match status" value="1"/>
</dbReference>
<comment type="subcellular location">
    <subcellularLocation>
        <location evidence="1">Membrane</location>
        <topology evidence="1">Multi-pass membrane protein</topology>
    </subcellularLocation>
</comment>
<dbReference type="InterPro" id="IPR013130">
    <property type="entry name" value="Fe3_Rdtase_TM_dom"/>
</dbReference>
<keyword evidence="5 6" id="KW-0472">Membrane</keyword>
<dbReference type="InterPro" id="IPR050369">
    <property type="entry name" value="RBOH/FRE"/>
</dbReference>
<dbReference type="Proteomes" id="UP000324832">
    <property type="component" value="Unassembled WGS sequence"/>
</dbReference>
<dbReference type="InterPro" id="IPR017938">
    <property type="entry name" value="Riboflavin_synthase-like_b-brl"/>
</dbReference>
<dbReference type="Pfam" id="PF01794">
    <property type="entry name" value="Ferric_reduct"/>
    <property type="match status" value="1"/>
</dbReference>
<evidence type="ECO:0000256" key="1">
    <source>
        <dbReference type="ARBA" id="ARBA00004141"/>
    </source>
</evidence>
<evidence type="ECO:0000313" key="8">
    <source>
        <dbReference type="EMBL" id="VVC89737.1"/>
    </source>
</evidence>
<dbReference type="Gene3D" id="3.40.50.80">
    <property type="entry name" value="Nucleotide-binding domain of ferredoxin-NADP reductase (FNR) module"/>
    <property type="match status" value="1"/>
</dbReference>
<reference evidence="8 9" key="1">
    <citation type="submission" date="2017-07" db="EMBL/GenBank/DDBJ databases">
        <authorList>
            <person name="Talla V."/>
            <person name="Backstrom N."/>
        </authorList>
    </citation>
    <scope>NUCLEOTIDE SEQUENCE [LARGE SCALE GENOMIC DNA]</scope>
</reference>
<evidence type="ECO:0000259" key="7">
    <source>
        <dbReference type="PROSITE" id="PS51384"/>
    </source>
</evidence>
<evidence type="ECO:0000256" key="2">
    <source>
        <dbReference type="ARBA" id="ARBA00022692"/>
    </source>
</evidence>
<dbReference type="SFLD" id="SFLDS00052">
    <property type="entry name" value="Ferric_Reductase_Domain"/>
    <property type="match status" value="1"/>
</dbReference>
<dbReference type="GO" id="GO:0042554">
    <property type="term" value="P:superoxide anion generation"/>
    <property type="evidence" value="ECO:0007669"/>
    <property type="project" value="TreeGrafter"/>
</dbReference>
<sequence>MLRLQSGWEVLKQQFFLISWISIVTYHFYNSFIYYKDERKYFYVRRMLGISFCVSRATAAVLNLCCALILLPFCKKINQMLHKPLSKLWPRLFFFWLENAKCFHMTVSVTLLLSGVTHSISHFINLWNFSRHYDEQWTEINLARYKNENPVCLLMTVAGMSGLFMLLIVLCMGVTSLRIVRRRVYNVFWYTHQLYLLFLVLLIIHPLSGVLKEEVVDQLSISSSQESLNETVYYNVPRFTPIKSKTWLWVSLPLTCYFIDLVWRIFVRNHKNVQIIWVRHMPGRTISLNLRIGEQFSWRVGQYVLLQCCDISSIEWHPFTVVKIPDNDGELEVWIKVKGDWTEALEKLLLEQGHHDLYMLVDGPFSSPMEGISQQEIAICVAAGVGITPFVALLRHLYRYPRSQFPGRIHLIWIVRNQNEISWLADLANKTMLELRNANKPDRLHLELYVTSNKHIICVNEKGVPFIAKNNNDLTLFKSKNRRSFINKKANIFKSNYIKEKLFVKINTNKDLRELNGRFFLNKDNSGHLKISEEEMALLTPNLKRNVLDDCEARSNVVRNIDVLKDYPLVGCRIRRGRPHWDRVFGYWVHLYPGYHINLYCCGPKTLVRLLREKCKNISSSTKTKITFIHESFS</sequence>
<dbReference type="GO" id="GO:0043020">
    <property type="term" value="C:NADPH oxidase complex"/>
    <property type="evidence" value="ECO:0007669"/>
    <property type="project" value="TreeGrafter"/>
</dbReference>
<feature type="transmembrane region" description="Helical" evidence="6">
    <location>
        <begin position="15"/>
        <end position="35"/>
    </location>
</feature>
<dbReference type="PANTHER" id="PTHR11972">
    <property type="entry name" value="NADPH OXIDASE"/>
    <property type="match status" value="1"/>
</dbReference>
<protein>
    <recommendedName>
        <fullName evidence="7">FAD-binding FR-type domain-containing protein</fullName>
    </recommendedName>
</protein>